<proteinExistence type="predicted"/>
<organism evidence="1">
    <name type="scientific">Klebsiella pneumoniae</name>
    <dbReference type="NCBI Taxonomy" id="573"/>
    <lineage>
        <taxon>Bacteria</taxon>
        <taxon>Pseudomonadati</taxon>
        <taxon>Pseudomonadota</taxon>
        <taxon>Gammaproteobacteria</taxon>
        <taxon>Enterobacterales</taxon>
        <taxon>Enterobacteriaceae</taxon>
        <taxon>Klebsiella/Raoultella group</taxon>
        <taxon>Klebsiella</taxon>
        <taxon>Klebsiella pneumoniae complex</taxon>
    </lineage>
</organism>
<evidence type="ECO:0000313" key="1">
    <source>
        <dbReference type="EMBL" id="QTX14011.1"/>
    </source>
</evidence>
<name>A0A8B0SSP0_KLEPN</name>
<dbReference type="EMBL" id="MN956836">
    <property type="protein sequence ID" value="QTX14011.1"/>
    <property type="molecule type" value="Genomic_DNA"/>
</dbReference>
<protein>
    <submittedName>
        <fullName evidence="1">IncH1 plasmid conjugative transfer protein Orf9</fullName>
    </submittedName>
</protein>
<accession>A0A8B0SSP0</accession>
<keyword evidence="1" id="KW-0614">Plasmid</keyword>
<reference evidence="1" key="1">
    <citation type="submission" date="2020-01" db="EMBL/GenBank/DDBJ databases">
        <authorList>
            <person name="Qin S."/>
        </authorList>
    </citation>
    <scope>NUCLEOTIDE SEQUENCE</scope>
    <source>
        <strain evidence="1">CVir17-16-YZ6g</strain>
        <plasmid evidence="1">p17-15-vir-like</plasmid>
    </source>
</reference>
<geneLocation type="plasmid" evidence="1">
    <name>p17-15-vir-like</name>
</geneLocation>
<sequence length="129" mass="14241">MLKVYTVPNFSIRAYMKVAERKSATSLKVPVSVNIGQWNNSCNCTLYDASTMGQWDVVVYKVTSKWVTDEETGKDVSVTERTPLTGDLPVNSEGIATGELNMDDLTLGSHRIIAVATVRSPFKDFCTQT</sequence>
<dbReference type="AlphaFoldDB" id="A0A8B0SSP0"/>